<evidence type="ECO:0000313" key="1">
    <source>
        <dbReference type="EMBL" id="QEM42970.1"/>
    </source>
</evidence>
<organism evidence="1">
    <name type="scientific">Escherichia phage vB_EcoM_4HA13</name>
    <dbReference type="NCBI Taxonomy" id="2601675"/>
    <lineage>
        <taxon>Viruses</taxon>
        <taxon>Duplodnaviria</taxon>
        <taxon>Heunggongvirae</taxon>
        <taxon>Uroviricota</taxon>
        <taxon>Caudoviricetes</taxon>
        <taxon>Chaseviridae</taxon>
        <taxon>Cleopatravirinae</taxon>
        <taxon>Sabourvirus</taxon>
        <taxon>Sabourvirus sv4HA13</taxon>
    </lineage>
</organism>
<protein>
    <submittedName>
        <fullName evidence="1">Uncharacterized protein</fullName>
    </submittedName>
</protein>
<reference evidence="1" key="1">
    <citation type="submission" date="2019-07" db="EMBL/GenBank/DDBJ databases">
        <authorList>
            <person name="Lin J."/>
            <person name="Cucic S."/>
            <person name="Klem A."/>
            <person name="Kropinski A."/>
            <person name="Anany H."/>
        </authorList>
    </citation>
    <scope>NUCLEOTIDE SEQUENCE [LARGE SCALE GENOMIC DNA]</scope>
</reference>
<proteinExistence type="predicted"/>
<sequence>MKPNYVAIRKSKEAMFHRFIEAKRKAELEGKVVIKKKKKNKKKNYNIFFFLLSR</sequence>
<accession>A0A7D0ND66</accession>
<dbReference type="EMBL" id="MN136198">
    <property type="protein sequence ID" value="QEM42970.1"/>
    <property type="molecule type" value="Genomic_DNA"/>
</dbReference>
<name>A0A7D0ND66_9CAUD</name>
<gene>
    <name evidence="1" type="ORF">AC4HA13_000</name>
</gene>